<dbReference type="RefSeq" id="WP_139640685.1">
    <property type="nucleotide sequence ID" value="NZ_BAAAZS010000006.1"/>
</dbReference>
<dbReference type="OrthoDB" id="3694202at2"/>
<evidence type="ECO:0000313" key="1">
    <source>
        <dbReference type="EMBL" id="TNM33517.1"/>
    </source>
</evidence>
<evidence type="ECO:0008006" key="3">
    <source>
        <dbReference type="Google" id="ProtNLM"/>
    </source>
</evidence>
<evidence type="ECO:0000313" key="2">
    <source>
        <dbReference type="Proteomes" id="UP000311713"/>
    </source>
</evidence>
<dbReference type="InterPro" id="IPR025984">
    <property type="entry name" value="DCTPP"/>
</dbReference>
<organism evidence="1 2">
    <name type="scientific">Streptomyces sedi</name>
    <dbReference type="NCBI Taxonomy" id="555059"/>
    <lineage>
        <taxon>Bacteria</taxon>
        <taxon>Bacillati</taxon>
        <taxon>Actinomycetota</taxon>
        <taxon>Actinomycetes</taxon>
        <taxon>Kitasatosporales</taxon>
        <taxon>Streptomycetaceae</taxon>
        <taxon>Streptomyces</taxon>
    </lineage>
</organism>
<dbReference type="EMBL" id="VDGT01000002">
    <property type="protein sequence ID" value="TNM33517.1"/>
    <property type="molecule type" value="Genomic_DNA"/>
</dbReference>
<proteinExistence type="predicted"/>
<dbReference type="AlphaFoldDB" id="A0A5C4VCA1"/>
<dbReference type="SUPFAM" id="SSF101386">
    <property type="entry name" value="all-alpha NTP pyrophosphatases"/>
    <property type="match status" value="1"/>
</dbReference>
<dbReference type="GO" id="GO:0009143">
    <property type="term" value="P:nucleoside triphosphate catabolic process"/>
    <property type="evidence" value="ECO:0007669"/>
    <property type="project" value="InterPro"/>
</dbReference>
<gene>
    <name evidence="1" type="ORF">FH715_03950</name>
</gene>
<dbReference type="GO" id="GO:0047429">
    <property type="term" value="F:nucleoside triphosphate diphosphatase activity"/>
    <property type="evidence" value="ECO:0007669"/>
    <property type="project" value="InterPro"/>
</dbReference>
<protein>
    <recommendedName>
        <fullName evidence="3">NTP pyrophosphohydrolase MazG putative catalytic core domain-containing protein</fullName>
    </recommendedName>
</protein>
<dbReference type="Proteomes" id="UP000311713">
    <property type="component" value="Unassembled WGS sequence"/>
</dbReference>
<accession>A0A5C4VCA1</accession>
<sequence>MDIATAQRLAWENKKAKGFNTTDVALEFGLLTAEVSEAFTAWCRKEGQLGEELADVFLYLTALAEMNGVDLASEVAAKIDKNARRVYARNEDGVLVRVSDA</sequence>
<dbReference type="Gene3D" id="1.10.287.1080">
    <property type="entry name" value="MazG-like"/>
    <property type="match status" value="1"/>
</dbReference>
<reference evidence="1 2" key="1">
    <citation type="submission" date="2019-06" db="EMBL/GenBank/DDBJ databases">
        <title>Draft genome of Streptomyces sedi sp. JCM16909.</title>
        <authorList>
            <person name="Klykleung N."/>
            <person name="Tanasupawat S."/>
            <person name="Kudo T."/>
            <person name="Yuki M."/>
            <person name="Ohkuma M."/>
        </authorList>
    </citation>
    <scope>NUCLEOTIDE SEQUENCE [LARGE SCALE GENOMIC DNA]</scope>
    <source>
        <strain evidence="1 2">JCM 16909</strain>
    </source>
</reference>
<keyword evidence="2" id="KW-1185">Reference proteome</keyword>
<dbReference type="Pfam" id="PF12643">
    <property type="entry name" value="MazG-like"/>
    <property type="match status" value="1"/>
</dbReference>
<comment type="caution">
    <text evidence="1">The sequence shown here is derived from an EMBL/GenBank/DDBJ whole genome shotgun (WGS) entry which is preliminary data.</text>
</comment>
<name>A0A5C4VCA1_9ACTN</name>